<proteinExistence type="predicted"/>
<feature type="transmembrane region" description="Helical" evidence="1">
    <location>
        <begin position="33"/>
        <end position="60"/>
    </location>
</feature>
<keyword evidence="1" id="KW-0812">Transmembrane</keyword>
<evidence type="ECO:0000256" key="1">
    <source>
        <dbReference type="SAM" id="Phobius"/>
    </source>
</evidence>
<dbReference type="EMBL" id="CP043641">
    <property type="protein sequence ID" value="QNE37061.1"/>
    <property type="molecule type" value="Genomic_DNA"/>
</dbReference>
<dbReference type="AlphaFoldDB" id="A0A7G6YEZ6"/>
<evidence type="ECO:0000313" key="2">
    <source>
        <dbReference type="EMBL" id="QNE37061.1"/>
    </source>
</evidence>
<dbReference type="KEGG" id="lse:F1C12_19390"/>
<evidence type="ECO:0000313" key="3">
    <source>
        <dbReference type="Proteomes" id="UP000515511"/>
    </source>
</evidence>
<dbReference type="Proteomes" id="UP000515511">
    <property type="component" value="Chromosome"/>
</dbReference>
<organism evidence="2 3">
    <name type="scientific">Leifsonia shinshuensis</name>
    <dbReference type="NCBI Taxonomy" id="150026"/>
    <lineage>
        <taxon>Bacteria</taxon>
        <taxon>Bacillati</taxon>
        <taxon>Actinomycetota</taxon>
        <taxon>Actinomycetes</taxon>
        <taxon>Micrococcales</taxon>
        <taxon>Microbacteriaceae</taxon>
        <taxon>Leifsonia</taxon>
    </lineage>
</organism>
<keyword evidence="1" id="KW-1133">Transmembrane helix</keyword>
<gene>
    <name evidence="2" type="ORF">F1C12_19390</name>
</gene>
<sequence>MSDAPAPALSDEVALSATAPAPASARRSHAGRWIIALIALITLLVTAAGVTVSVSAVAALQNLPRTLVAQYLGELQHGRAEAAMKLAGIRANSGDLLLNDAAYAKITDRVSSFTVDSPVTRGATTTVLAHITQGDRTYERSFAVEKAGGLPGLPFWRLGRIEPDTVDLIVVGPAGIQYTVAGVKPQNMPLALDVTLRALPGTYPVALVSKSANFDVPMSAITTTPPGSAVSPTVFTARLSDGGQAAARTAINAWLDGCVASRDAVPANCPFGTYSDSAADEIGNVRWQLHTRPDVTIDPVWTTGGWTVDSTTGSISAEATLTRKSDGATGVGYTDPWSFDFHGMLTFDGSGALFTPLISDSGPGAQAGA</sequence>
<reference evidence="3" key="1">
    <citation type="submission" date="2019-09" db="EMBL/GenBank/DDBJ databases">
        <title>Antimicrobial potential of Antarctic Bacteria.</title>
        <authorList>
            <person name="Benaud N."/>
            <person name="Edwards R.J."/>
            <person name="Ferrari B.C."/>
        </authorList>
    </citation>
    <scope>NUCLEOTIDE SEQUENCE [LARGE SCALE GENOMIC DNA]</scope>
    <source>
        <strain evidence="3">INR9</strain>
    </source>
</reference>
<dbReference type="RefSeq" id="WP_185276486.1">
    <property type="nucleotide sequence ID" value="NZ_CP043641.1"/>
</dbReference>
<name>A0A7G6YEZ6_9MICO</name>
<protein>
    <submittedName>
        <fullName evidence="2">Uncharacterized protein</fullName>
    </submittedName>
</protein>
<accession>A0A7G6YEZ6</accession>
<keyword evidence="1" id="KW-0472">Membrane</keyword>